<reference evidence="1 2" key="1">
    <citation type="submission" date="2019-08" db="EMBL/GenBank/DDBJ databases">
        <title>Identification of a novel species of the genus Boseongicola.</title>
        <authorList>
            <person name="Zhang X.-Q."/>
        </authorList>
    </citation>
    <scope>NUCLEOTIDE SEQUENCE [LARGE SCALE GENOMIC DNA]</scope>
    <source>
        <strain evidence="1 2">HY14</strain>
    </source>
</reference>
<protein>
    <submittedName>
        <fullName evidence="1">Nodulation protein NodH</fullName>
    </submittedName>
</protein>
<dbReference type="GO" id="GO:0008146">
    <property type="term" value="F:sulfotransferase activity"/>
    <property type="evidence" value="ECO:0007669"/>
    <property type="project" value="InterPro"/>
</dbReference>
<gene>
    <name evidence="1" type="ORF">FVF75_15640</name>
</gene>
<accession>A0A5D0RAG4</accession>
<proteinExistence type="predicted"/>
<evidence type="ECO:0000313" key="1">
    <source>
        <dbReference type="EMBL" id="TYB77688.1"/>
    </source>
</evidence>
<dbReference type="Pfam" id="PF03567">
    <property type="entry name" value="Sulfotransfer_2"/>
    <property type="match status" value="1"/>
</dbReference>
<dbReference type="Proteomes" id="UP000322080">
    <property type="component" value="Unassembled WGS sequence"/>
</dbReference>
<keyword evidence="2" id="KW-1185">Reference proteome</keyword>
<evidence type="ECO:0000313" key="2">
    <source>
        <dbReference type="Proteomes" id="UP000322080"/>
    </source>
</evidence>
<organism evidence="1 2">
    <name type="scientific">Maritimibacter fusiformis</name>
    <dbReference type="NCBI Taxonomy" id="2603819"/>
    <lineage>
        <taxon>Bacteria</taxon>
        <taxon>Pseudomonadati</taxon>
        <taxon>Pseudomonadota</taxon>
        <taxon>Alphaproteobacteria</taxon>
        <taxon>Rhodobacterales</taxon>
        <taxon>Roseobacteraceae</taxon>
        <taxon>Maritimibacter</taxon>
    </lineage>
</organism>
<name>A0A5D0RAG4_9RHOB</name>
<dbReference type="AlphaFoldDB" id="A0A5D0RAG4"/>
<dbReference type="SUPFAM" id="SSF52540">
    <property type="entry name" value="P-loop containing nucleoside triphosphate hydrolases"/>
    <property type="match status" value="1"/>
</dbReference>
<dbReference type="GO" id="GO:0016020">
    <property type="term" value="C:membrane"/>
    <property type="evidence" value="ECO:0007669"/>
    <property type="project" value="InterPro"/>
</dbReference>
<dbReference type="EMBL" id="VSIY01000015">
    <property type="protein sequence ID" value="TYB77688.1"/>
    <property type="molecule type" value="Genomic_DNA"/>
</dbReference>
<sequence length="477" mass="54586">MSRKFDYFVIFAEMRTGSNFLESNLDLFPGLKTYGEAFNPYFMVQPKMKELFGVSVKARNRNPIRLIEQMKEHSSGMPGFRFFHDHDPRVFEHVIDDPRCAKVVLTRNHVDAYVSRKIAWETDQWQLSDVKDVVKAKARFVPEEFEKLYDRMKDFQLKVQGRLQRSGQTAFHLDYEDIRDLGVVNGLARFLGETTEITEFASKFTKQNPEPLRDKVQNYDDLVKTISRIDPFDLGRIPNFEPRRTPMVPSYVTAARAPVLFMPVQAGPTDEVRAWLAALDGVSEDDLGSGMTQKDLRRWRRQHPAHRSFTVIRHPAERAHAAFCRHFLNGGPDTYHELRNALAEHYSVPLPDSVPPGDGYDRDAHRAAFLGFLGFVAKNLGGQTPLRVDGTWATQAQVIQGFGQVLPPDHILRESDLAAGLDYLSEELGIPMPDLPAPAPDRPFTLADIYDDEVERAVRDAYQRDFVMFGFRNWQAP</sequence>
<dbReference type="RefSeq" id="WP_148379701.1">
    <property type="nucleotide sequence ID" value="NZ_VSIY01000015.1"/>
</dbReference>
<dbReference type="Gene3D" id="3.40.50.300">
    <property type="entry name" value="P-loop containing nucleotide triphosphate hydrolases"/>
    <property type="match status" value="1"/>
</dbReference>
<dbReference type="InterPro" id="IPR027417">
    <property type="entry name" value="P-loop_NTPase"/>
</dbReference>
<dbReference type="InterPro" id="IPR005331">
    <property type="entry name" value="Sulfotransferase"/>
</dbReference>
<comment type="caution">
    <text evidence="1">The sequence shown here is derived from an EMBL/GenBank/DDBJ whole genome shotgun (WGS) entry which is preliminary data.</text>
</comment>